<evidence type="ECO:0000313" key="3">
    <source>
        <dbReference type="Proteomes" id="UP000827284"/>
    </source>
</evidence>
<evidence type="ECO:0008006" key="4">
    <source>
        <dbReference type="Google" id="ProtNLM"/>
    </source>
</evidence>
<dbReference type="SUPFAM" id="SSF81383">
    <property type="entry name" value="F-box domain"/>
    <property type="match status" value="1"/>
</dbReference>
<sequence length="600" mass="66718">MVFKTHPLDLHEIRSRIATQLDVMGLAACALVCRDWNASFTPRLYRTIALSCFGPSVDSFRKNGHFVHHLDVHDTADVELFHVQGLDKLTTVRFVDSMDYRPGDGYGHNDKLGWGVGEEISGRFLYNNSHSLKSIHIAQEIASSKFWDVLRSYASVPKLVDGLPQNCDDLVLVPEEETGGYGRGGLQGYGYGGATDFFPPPRCIGIDSGAPAEITMQPLPMLLQSCSRLQHQYQPQQQETEVLLEMPPPKLINRRKRKLKGSSSLNEKYSHMKYEMELLSQDPLDHISPSPYSHRNQFQAPQHPLYVGAGHESVVPDATGTYSGWNPTTVALDVNYIDPVQESWEQDTSRCGSLIPPTNNCNNNVLSGGPYSTPHFRLLPSTPVGYTIGGSPLPVHVLPYLNSSPPLESAARYLDPISLKADEGLEEPLNEVQFDEDLVPRESVTDDSNTTGHSYLMGINHKRFSPSSNVLSRQPLTLRDRIHRLGHEMRTSAATSVSKFSSPIPLPPRSPSVSKRLSQSLDTALAKRSVHEKTTNVKDKSKPVELEEKAAPETGKGQQSNLQDESLKLQRQRQLKRFQSSVRSGILWTNPCGPTNLTDR</sequence>
<evidence type="ECO:0000313" key="2">
    <source>
        <dbReference type="EMBL" id="GJJ75163.1"/>
    </source>
</evidence>
<proteinExistence type="predicted"/>
<evidence type="ECO:0000256" key="1">
    <source>
        <dbReference type="SAM" id="MobiDB-lite"/>
    </source>
</evidence>
<name>A0A9P3HEQ2_9FUNG</name>
<protein>
    <recommendedName>
        <fullName evidence="4">F-box domain-containing protein</fullName>
    </recommendedName>
</protein>
<organism evidence="2 3">
    <name type="scientific">Entomortierella parvispora</name>
    <dbReference type="NCBI Taxonomy" id="205924"/>
    <lineage>
        <taxon>Eukaryota</taxon>
        <taxon>Fungi</taxon>
        <taxon>Fungi incertae sedis</taxon>
        <taxon>Mucoromycota</taxon>
        <taxon>Mortierellomycotina</taxon>
        <taxon>Mortierellomycetes</taxon>
        <taxon>Mortierellales</taxon>
        <taxon>Mortierellaceae</taxon>
        <taxon>Entomortierella</taxon>
    </lineage>
</organism>
<dbReference type="Proteomes" id="UP000827284">
    <property type="component" value="Unassembled WGS sequence"/>
</dbReference>
<dbReference type="InterPro" id="IPR036047">
    <property type="entry name" value="F-box-like_dom_sf"/>
</dbReference>
<keyword evidence="3" id="KW-1185">Reference proteome</keyword>
<accession>A0A9P3HEQ2</accession>
<dbReference type="AlphaFoldDB" id="A0A9P3HEQ2"/>
<gene>
    <name evidence="2" type="ORF">EMPS_07521</name>
</gene>
<feature type="region of interest" description="Disordered" evidence="1">
    <location>
        <begin position="491"/>
        <end position="573"/>
    </location>
</feature>
<dbReference type="OrthoDB" id="2450011at2759"/>
<feature type="compositionally biased region" description="Basic and acidic residues" evidence="1">
    <location>
        <begin position="529"/>
        <end position="551"/>
    </location>
</feature>
<reference evidence="2" key="1">
    <citation type="submission" date="2021-11" db="EMBL/GenBank/DDBJ databases">
        <authorList>
            <person name="Herlambang A."/>
            <person name="Guo Y."/>
            <person name="Takashima Y."/>
            <person name="Nishizawa T."/>
        </authorList>
    </citation>
    <scope>NUCLEOTIDE SEQUENCE</scope>
    <source>
        <strain evidence="2">E1425</strain>
    </source>
</reference>
<comment type="caution">
    <text evidence="2">The sequence shown here is derived from an EMBL/GenBank/DDBJ whole genome shotgun (WGS) entry which is preliminary data.</text>
</comment>
<dbReference type="EMBL" id="BQFW01000010">
    <property type="protein sequence ID" value="GJJ75163.1"/>
    <property type="molecule type" value="Genomic_DNA"/>
</dbReference>
<reference evidence="2" key="2">
    <citation type="journal article" date="2022" name="Microbiol. Resour. Announc.">
        <title>Whole-Genome Sequence of Entomortierella parvispora E1425, a Mucoromycotan Fungus Associated with Burkholderiaceae-Related Endosymbiotic Bacteria.</title>
        <authorList>
            <person name="Herlambang A."/>
            <person name="Guo Y."/>
            <person name="Takashima Y."/>
            <person name="Narisawa K."/>
            <person name="Ohta H."/>
            <person name="Nishizawa T."/>
        </authorList>
    </citation>
    <scope>NUCLEOTIDE SEQUENCE</scope>
    <source>
        <strain evidence="2">E1425</strain>
    </source>
</reference>